<proteinExistence type="predicted"/>
<name>A0A4Y2S4C8_ARAVE</name>
<reference evidence="1 2" key="1">
    <citation type="journal article" date="2019" name="Sci. Rep.">
        <title>Orb-weaving spider Araneus ventricosus genome elucidates the spidroin gene catalogue.</title>
        <authorList>
            <person name="Kono N."/>
            <person name="Nakamura H."/>
            <person name="Ohtoshi R."/>
            <person name="Moran D.A.P."/>
            <person name="Shinohara A."/>
            <person name="Yoshida Y."/>
            <person name="Fujiwara M."/>
            <person name="Mori M."/>
            <person name="Tomita M."/>
            <person name="Arakawa K."/>
        </authorList>
    </citation>
    <scope>NUCLEOTIDE SEQUENCE [LARGE SCALE GENOMIC DNA]</scope>
</reference>
<protein>
    <submittedName>
        <fullName evidence="1">Uncharacterized protein</fullName>
    </submittedName>
</protein>
<organism evidence="1 2">
    <name type="scientific">Araneus ventricosus</name>
    <name type="common">Orbweaver spider</name>
    <name type="synonym">Epeira ventricosa</name>
    <dbReference type="NCBI Taxonomy" id="182803"/>
    <lineage>
        <taxon>Eukaryota</taxon>
        <taxon>Metazoa</taxon>
        <taxon>Ecdysozoa</taxon>
        <taxon>Arthropoda</taxon>
        <taxon>Chelicerata</taxon>
        <taxon>Arachnida</taxon>
        <taxon>Araneae</taxon>
        <taxon>Araneomorphae</taxon>
        <taxon>Entelegynae</taxon>
        <taxon>Araneoidea</taxon>
        <taxon>Araneidae</taxon>
        <taxon>Araneus</taxon>
    </lineage>
</organism>
<dbReference type="AlphaFoldDB" id="A0A4Y2S4C8"/>
<gene>
    <name evidence="1" type="ORF">AVEN_192968_1</name>
</gene>
<keyword evidence="2" id="KW-1185">Reference proteome</keyword>
<sequence>PDKVQDLPLDCHMIYSPEVLSDRRHHDLSSGKLEMISVFGELYKRVELVRIAEIIVKEMMTSLVLGRYHVHFVAIKAGFN</sequence>
<comment type="caution">
    <text evidence="1">The sequence shown here is derived from an EMBL/GenBank/DDBJ whole genome shotgun (WGS) entry which is preliminary data.</text>
</comment>
<dbReference type="EMBL" id="BGPR01019498">
    <property type="protein sequence ID" value="GBN82125.1"/>
    <property type="molecule type" value="Genomic_DNA"/>
</dbReference>
<dbReference type="Proteomes" id="UP000499080">
    <property type="component" value="Unassembled WGS sequence"/>
</dbReference>
<evidence type="ECO:0000313" key="2">
    <source>
        <dbReference type="Proteomes" id="UP000499080"/>
    </source>
</evidence>
<accession>A0A4Y2S4C8</accession>
<feature type="non-terminal residue" evidence="1">
    <location>
        <position position="1"/>
    </location>
</feature>
<evidence type="ECO:0000313" key="1">
    <source>
        <dbReference type="EMBL" id="GBN82125.1"/>
    </source>
</evidence>